<protein>
    <recommendedName>
        <fullName evidence="3">Formate dehydrogenase accessory protein FdhE</fullName>
    </recommendedName>
</protein>
<comment type="caution">
    <text evidence="1">The sequence shown here is derived from an EMBL/GenBank/DDBJ whole genome shotgun (WGS) entry which is preliminary data.</text>
</comment>
<dbReference type="SUPFAM" id="SSF144020">
    <property type="entry name" value="FdhE-like"/>
    <property type="match status" value="1"/>
</dbReference>
<dbReference type="CDD" id="cd16341">
    <property type="entry name" value="FdhE"/>
    <property type="match status" value="1"/>
</dbReference>
<evidence type="ECO:0008006" key="3">
    <source>
        <dbReference type="Google" id="ProtNLM"/>
    </source>
</evidence>
<dbReference type="RefSeq" id="WP_144303473.1">
    <property type="nucleotide sequence ID" value="NZ_QMIE01000011.1"/>
</dbReference>
<dbReference type="Gene3D" id="3.90.1670.10">
    <property type="entry name" value="FdhE-like domain"/>
    <property type="match status" value="1"/>
</dbReference>
<dbReference type="PANTHER" id="PTHR37689:SF1">
    <property type="entry name" value="PROTEIN FDHE"/>
    <property type="match status" value="1"/>
</dbReference>
<dbReference type="InterPro" id="IPR006452">
    <property type="entry name" value="Formate_DH_accessory"/>
</dbReference>
<evidence type="ECO:0000313" key="2">
    <source>
        <dbReference type="Proteomes" id="UP000448292"/>
    </source>
</evidence>
<dbReference type="GO" id="GO:0051604">
    <property type="term" value="P:protein maturation"/>
    <property type="evidence" value="ECO:0007669"/>
    <property type="project" value="TreeGrafter"/>
</dbReference>
<accession>A0A7M3MCW5</accession>
<dbReference type="GO" id="GO:0008199">
    <property type="term" value="F:ferric iron binding"/>
    <property type="evidence" value="ECO:0007669"/>
    <property type="project" value="TreeGrafter"/>
</dbReference>
<evidence type="ECO:0000313" key="1">
    <source>
        <dbReference type="EMBL" id="TVM16349.1"/>
    </source>
</evidence>
<dbReference type="GO" id="GO:0005829">
    <property type="term" value="C:cytosol"/>
    <property type="evidence" value="ECO:0007669"/>
    <property type="project" value="TreeGrafter"/>
</dbReference>
<organism evidence="1 2">
    <name type="scientific">Oceanidesulfovibrio indonesiensis</name>
    <dbReference type="NCBI Taxonomy" id="54767"/>
    <lineage>
        <taxon>Bacteria</taxon>
        <taxon>Pseudomonadati</taxon>
        <taxon>Thermodesulfobacteriota</taxon>
        <taxon>Desulfovibrionia</taxon>
        <taxon>Desulfovibrionales</taxon>
        <taxon>Desulfovibrionaceae</taxon>
        <taxon>Oceanidesulfovibrio</taxon>
    </lineage>
</organism>
<keyword evidence="2" id="KW-1185">Reference proteome</keyword>
<dbReference type="PANTHER" id="PTHR37689">
    <property type="entry name" value="PROTEIN FDHE"/>
    <property type="match status" value="1"/>
</dbReference>
<dbReference type="EMBL" id="QMIE01000011">
    <property type="protein sequence ID" value="TVM16349.1"/>
    <property type="molecule type" value="Genomic_DNA"/>
</dbReference>
<sequence length="308" mass="33105">MMTTTPGATPSAQAVQNAMASARAIRPAHAELMTAFEKPLAIRAGLSDIFRGDAIPLPDVRPDRLAQGAAVLMDDDLLRLAPWLLQAARELLPVLESSFPNGDAFHAIATSVATGEFALREKVRALLDGDSATISQSAEAIGVQDGFLVLALQMIAGAAIAGLAEQLRNELAHTNWSYGYCPVCASAPGLSTLSRKDDVQVEALIGGGGKKYLHCGLCGYNWRFKRNACPGCSNDDPHSREVLYAEKAQHERIEACSKCNGYLLCVDLREYEQDPNFLAHPLALVHLDILAQGKGYAPLSRCAWNSFS</sequence>
<dbReference type="Proteomes" id="UP000448292">
    <property type="component" value="Unassembled WGS sequence"/>
</dbReference>
<dbReference type="InterPro" id="IPR024064">
    <property type="entry name" value="FdhE-like_sf"/>
</dbReference>
<gene>
    <name evidence="1" type="ORF">DPQ33_12035</name>
</gene>
<proteinExistence type="predicted"/>
<name>A0A7M3MCW5_9BACT</name>
<dbReference type="OrthoDB" id="9811074at2"/>
<dbReference type="AlphaFoldDB" id="A0A7M3MCW5"/>
<reference evidence="1 2" key="1">
    <citation type="submission" date="2018-06" db="EMBL/GenBank/DDBJ databases">
        <title>Complete genome of Desulfovibrio indonesiensis P37SLT.</title>
        <authorList>
            <person name="Crispim J.S."/>
            <person name="Vidigal P.M.P."/>
            <person name="Silva L.C.F."/>
            <person name="Laguardia C.N."/>
            <person name="Araujo L.C."/>
            <person name="Dias R.S."/>
            <person name="Sousa M.P."/>
            <person name="Paula S.O."/>
            <person name="Silva C."/>
        </authorList>
    </citation>
    <scope>NUCLEOTIDE SEQUENCE [LARGE SCALE GENOMIC DNA]</scope>
    <source>
        <strain evidence="1 2">P37SLT</strain>
    </source>
</reference>